<dbReference type="AlphaFoldDB" id="A0AA39TKK5"/>
<organism evidence="3 4">
    <name type="scientific">Bombardia bombarda</name>
    <dbReference type="NCBI Taxonomy" id="252184"/>
    <lineage>
        <taxon>Eukaryota</taxon>
        <taxon>Fungi</taxon>
        <taxon>Dikarya</taxon>
        <taxon>Ascomycota</taxon>
        <taxon>Pezizomycotina</taxon>
        <taxon>Sordariomycetes</taxon>
        <taxon>Sordariomycetidae</taxon>
        <taxon>Sordariales</taxon>
        <taxon>Lasiosphaeriaceae</taxon>
        <taxon>Bombardia</taxon>
    </lineage>
</organism>
<gene>
    <name evidence="3" type="ORF">B0T17DRAFT_585147</name>
</gene>
<feature type="signal peptide" evidence="1">
    <location>
        <begin position="1"/>
        <end position="20"/>
    </location>
</feature>
<dbReference type="CDD" id="cd20071">
    <property type="entry name" value="SET_SMYD"/>
    <property type="match status" value="1"/>
</dbReference>
<name>A0AA39TKK5_9PEZI</name>
<feature type="domain" description="SET" evidence="2">
    <location>
        <begin position="162"/>
        <end position="310"/>
    </location>
</feature>
<evidence type="ECO:0000256" key="1">
    <source>
        <dbReference type="SAM" id="SignalP"/>
    </source>
</evidence>
<comment type="caution">
    <text evidence="3">The sequence shown here is derived from an EMBL/GenBank/DDBJ whole genome shotgun (WGS) entry which is preliminary data.</text>
</comment>
<dbReference type="Proteomes" id="UP001174934">
    <property type="component" value="Unassembled WGS sequence"/>
</dbReference>
<dbReference type="PROSITE" id="PS50280">
    <property type="entry name" value="SET"/>
    <property type="match status" value="1"/>
</dbReference>
<proteinExistence type="predicted"/>
<evidence type="ECO:0000259" key="2">
    <source>
        <dbReference type="PROSITE" id="PS50280"/>
    </source>
</evidence>
<dbReference type="InterPro" id="IPR046341">
    <property type="entry name" value="SET_dom_sf"/>
</dbReference>
<keyword evidence="4" id="KW-1185">Reference proteome</keyword>
<dbReference type="EMBL" id="JAULSR010000010">
    <property type="protein sequence ID" value="KAK0610669.1"/>
    <property type="molecule type" value="Genomic_DNA"/>
</dbReference>
<accession>A0AA39TKK5</accession>
<dbReference type="InterPro" id="IPR053185">
    <property type="entry name" value="SET_domain_protein"/>
</dbReference>
<dbReference type="SUPFAM" id="SSF82199">
    <property type="entry name" value="SET domain"/>
    <property type="match status" value="1"/>
</dbReference>
<reference evidence="3" key="1">
    <citation type="submission" date="2023-06" db="EMBL/GenBank/DDBJ databases">
        <title>Genome-scale phylogeny and comparative genomics of the fungal order Sordariales.</title>
        <authorList>
            <consortium name="Lawrence Berkeley National Laboratory"/>
            <person name="Hensen N."/>
            <person name="Bonometti L."/>
            <person name="Westerberg I."/>
            <person name="Brannstrom I.O."/>
            <person name="Guillou S."/>
            <person name="Cros-Aarteil S."/>
            <person name="Calhoun S."/>
            <person name="Haridas S."/>
            <person name="Kuo A."/>
            <person name="Mondo S."/>
            <person name="Pangilinan J."/>
            <person name="Riley R."/>
            <person name="LaButti K."/>
            <person name="Andreopoulos B."/>
            <person name="Lipzen A."/>
            <person name="Chen C."/>
            <person name="Yanf M."/>
            <person name="Daum C."/>
            <person name="Ng V."/>
            <person name="Clum A."/>
            <person name="Steindorff A."/>
            <person name="Ohm R."/>
            <person name="Martin F."/>
            <person name="Silar P."/>
            <person name="Natvig D."/>
            <person name="Lalanne C."/>
            <person name="Gautier V."/>
            <person name="Ament-velasquez S.L."/>
            <person name="Kruys A."/>
            <person name="Hutchinson M.I."/>
            <person name="Powell A.J."/>
            <person name="Barry K."/>
            <person name="Miller A.N."/>
            <person name="Grigoriev I.V."/>
            <person name="Debuchy R."/>
            <person name="Gladieux P."/>
            <person name="Thoren M.H."/>
            <person name="Johannesson H."/>
        </authorList>
    </citation>
    <scope>NUCLEOTIDE SEQUENCE</scope>
    <source>
        <strain evidence="3">SMH3391-2</strain>
    </source>
</reference>
<dbReference type="PANTHER" id="PTHR47332:SF6">
    <property type="entry name" value="SET DOMAIN-CONTAINING PROTEIN"/>
    <property type="match status" value="1"/>
</dbReference>
<dbReference type="Pfam" id="PF00856">
    <property type="entry name" value="SET"/>
    <property type="match status" value="1"/>
</dbReference>
<protein>
    <recommendedName>
        <fullName evidence="2">SET domain-containing protein</fullName>
    </recommendedName>
</protein>
<dbReference type="PANTHER" id="PTHR47332">
    <property type="entry name" value="SET DOMAIN-CONTAINING PROTEIN 5"/>
    <property type="match status" value="1"/>
</dbReference>
<evidence type="ECO:0000313" key="3">
    <source>
        <dbReference type="EMBL" id="KAK0610669.1"/>
    </source>
</evidence>
<keyword evidence="1" id="KW-0732">Signal</keyword>
<evidence type="ECO:0000313" key="4">
    <source>
        <dbReference type="Proteomes" id="UP001174934"/>
    </source>
</evidence>
<feature type="chain" id="PRO_5041283063" description="SET domain-containing protein" evidence="1">
    <location>
        <begin position="21"/>
        <end position="477"/>
    </location>
</feature>
<dbReference type="Gene3D" id="2.170.270.10">
    <property type="entry name" value="SET domain"/>
    <property type="match status" value="1"/>
</dbReference>
<sequence>MLLLLLALSLTGAAVQLVAAEEVVSRSRAGFAANALFLPPCTCISYKPAFEKACPTWNNVYSDWRSCLRPPAAPPAATPQPQKQEDANDCAVCRRVGSDNYCAFTSYKFNGGAAVSMITTPARMRALLGGKEPGEYPGSPGSIFARVGPDAFETRDMSGGGPPFEAREITYHGLGLVATRPIRENTRLMAAAPVVMVDDRAWRGMRREDLAVVLGQAVMNLPEESRERFLGLSSENDLNDTARMLEVFRRNAFKTQLRLVDFQSVFPEVSRLNHDCGPNLGYYFDAETLSHRVYAARDIMPGEELTISYVDVLLQKEDRHHLLSSTWSFVCTCARCNVQGDGHLAVETSRRVRHIADLRRELDDYSKAATPQKAELLITLYELEGVAPVRIYEAYYRAALEYNGVGDAATATRYARMCLAKGLVLRGPNRPFIESMNALAEDPTRHWSWQFRIYGGSRRPGEERYNKYMGMRPNFQW</sequence>
<dbReference type="InterPro" id="IPR001214">
    <property type="entry name" value="SET_dom"/>
</dbReference>
<dbReference type="SMART" id="SM00317">
    <property type="entry name" value="SET"/>
    <property type="match status" value="1"/>
</dbReference>